<feature type="region of interest" description="Disordered" evidence="1">
    <location>
        <begin position="1"/>
        <end position="58"/>
    </location>
</feature>
<dbReference type="Proteomes" id="UP001153636">
    <property type="component" value="Chromosome 19"/>
</dbReference>
<dbReference type="AlphaFoldDB" id="A0A9P0G7T5"/>
<sequence>MKWYMESDSEFEDVDDSDSDPDYIMTDKSDEEIEEETNTKNNQRNKTLSENTSENSDQECDLLETNQEIVAMDNNDDVGNVQFFIEKNNKKDFLWKLVDGKLSPVTMKISCSCETNCGTWCGCRRSRLVCSLACKHCDGNSSNQKGTSNVAEISDEEKDEKGEEDEEEFEQDV</sequence>
<feature type="compositionally biased region" description="Polar residues" evidence="1">
    <location>
        <begin position="39"/>
        <end position="55"/>
    </location>
</feature>
<protein>
    <submittedName>
        <fullName evidence="2">Uncharacterized protein</fullName>
    </submittedName>
</protein>
<dbReference type="EMBL" id="OV651831">
    <property type="protein sequence ID" value="CAH1105319.1"/>
    <property type="molecule type" value="Genomic_DNA"/>
</dbReference>
<evidence type="ECO:0000313" key="3">
    <source>
        <dbReference type="Proteomes" id="UP001153636"/>
    </source>
</evidence>
<feature type="compositionally biased region" description="Acidic residues" evidence="1">
    <location>
        <begin position="7"/>
        <end position="21"/>
    </location>
</feature>
<gene>
    <name evidence="2" type="ORF">PSYICH_LOCUS6231</name>
</gene>
<name>A0A9P0G7T5_9CUCU</name>
<proteinExistence type="predicted"/>
<feature type="region of interest" description="Disordered" evidence="1">
    <location>
        <begin position="139"/>
        <end position="173"/>
    </location>
</feature>
<feature type="compositionally biased region" description="Acidic residues" evidence="1">
    <location>
        <begin position="153"/>
        <end position="173"/>
    </location>
</feature>
<reference evidence="2" key="1">
    <citation type="submission" date="2022-01" db="EMBL/GenBank/DDBJ databases">
        <authorList>
            <person name="King R."/>
        </authorList>
    </citation>
    <scope>NUCLEOTIDE SEQUENCE</scope>
</reference>
<evidence type="ECO:0000313" key="2">
    <source>
        <dbReference type="EMBL" id="CAH1105319.1"/>
    </source>
</evidence>
<keyword evidence="3" id="KW-1185">Reference proteome</keyword>
<evidence type="ECO:0000256" key="1">
    <source>
        <dbReference type="SAM" id="MobiDB-lite"/>
    </source>
</evidence>
<feature type="compositionally biased region" description="Polar residues" evidence="1">
    <location>
        <begin position="139"/>
        <end position="151"/>
    </location>
</feature>
<organism evidence="2 3">
    <name type="scientific">Psylliodes chrysocephalus</name>
    <dbReference type="NCBI Taxonomy" id="3402493"/>
    <lineage>
        <taxon>Eukaryota</taxon>
        <taxon>Metazoa</taxon>
        <taxon>Ecdysozoa</taxon>
        <taxon>Arthropoda</taxon>
        <taxon>Hexapoda</taxon>
        <taxon>Insecta</taxon>
        <taxon>Pterygota</taxon>
        <taxon>Neoptera</taxon>
        <taxon>Endopterygota</taxon>
        <taxon>Coleoptera</taxon>
        <taxon>Polyphaga</taxon>
        <taxon>Cucujiformia</taxon>
        <taxon>Chrysomeloidea</taxon>
        <taxon>Chrysomelidae</taxon>
        <taxon>Galerucinae</taxon>
        <taxon>Alticini</taxon>
        <taxon>Psylliodes</taxon>
    </lineage>
</organism>
<accession>A0A9P0G7T5</accession>